<feature type="transmembrane region" description="Helical" evidence="6">
    <location>
        <begin position="270"/>
        <end position="296"/>
    </location>
</feature>
<comment type="subcellular location">
    <subcellularLocation>
        <location evidence="1">Cell membrane</location>
        <topology evidence="1">Multi-pass membrane protein</topology>
    </subcellularLocation>
</comment>
<organism evidence="8 9">
    <name type="scientific">Carnobacterium alterfunditum</name>
    <dbReference type="NCBI Taxonomy" id="28230"/>
    <lineage>
        <taxon>Bacteria</taxon>
        <taxon>Bacillati</taxon>
        <taxon>Bacillota</taxon>
        <taxon>Bacilli</taxon>
        <taxon>Lactobacillales</taxon>
        <taxon>Carnobacteriaceae</taxon>
        <taxon>Carnobacterium</taxon>
    </lineage>
</organism>
<dbReference type="EMBL" id="FSRN01000001">
    <property type="protein sequence ID" value="SIO02419.1"/>
    <property type="molecule type" value="Genomic_DNA"/>
</dbReference>
<dbReference type="GO" id="GO:0140359">
    <property type="term" value="F:ABC-type transporter activity"/>
    <property type="evidence" value="ECO:0007669"/>
    <property type="project" value="InterPro"/>
</dbReference>
<sequence length="414" mass="45741">MIVSDVYKKNVKSFSFLTMVLSPIVMLLIIGGVVYFIDQTENDTPEIAILTTDQEVQTLLATEENQFTINKEITTKEAAEEAMKQEELDGYLEVSSENQLVTAKYVDTSSSDTLDVTVLSGLLTAIQLNRKAAEYGLTQQETKELISPANLATETIDFENGEITSKDSTAETIKMWSSYIVGIAIFIFIINYASIIGTEIASEKGTRIMEVILSSVSSTVHFFGKLSGILLVCLTQIIIYVILILIAYPFVKNMEFIQEFLQGIDLGELLSNLIGTTLIYFVLGIILYAGLAAFFGSLVTKIEDVNKAVTPLIFLAMIGFYGGLFAFASPNQLIVKVGSYIPFFTPFIMPFRVASETVSTAGIGISIIVMIVFTILFTLLSLVMYRSNVLVYSDAGMMKTMKTSWSILKNERKK</sequence>
<dbReference type="InterPro" id="IPR051449">
    <property type="entry name" value="ABC-2_transporter_component"/>
</dbReference>
<evidence type="ECO:0000313" key="9">
    <source>
        <dbReference type="Proteomes" id="UP000184758"/>
    </source>
</evidence>
<protein>
    <submittedName>
        <fullName evidence="8">ABC-2 type transport system permease protein</fullName>
    </submittedName>
</protein>
<keyword evidence="2" id="KW-1003">Cell membrane</keyword>
<evidence type="ECO:0000256" key="5">
    <source>
        <dbReference type="ARBA" id="ARBA00023136"/>
    </source>
</evidence>
<evidence type="ECO:0000256" key="1">
    <source>
        <dbReference type="ARBA" id="ARBA00004651"/>
    </source>
</evidence>
<proteinExistence type="predicted"/>
<gene>
    <name evidence="8" type="ORF">SAMN05878443_1019</name>
</gene>
<evidence type="ECO:0000256" key="2">
    <source>
        <dbReference type="ARBA" id="ARBA00022475"/>
    </source>
</evidence>
<feature type="transmembrane region" description="Helical" evidence="6">
    <location>
        <begin position="176"/>
        <end position="201"/>
    </location>
</feature>
<dbReference type="GO" id="GO:0005886">
    <property type="term" value="C:plasma membrane"/>
    <property type="evidence" value="ECO:0007669"/>
    <property type="project" value="UniProtKB-SubCell"/>
</dbReference>
<dbReference type="PANTHER" id="PTHR30294:SF29">
    <property type="entry name" value="MULTIDRUG ABC TRANSPORTER PERMEASE YBHS-RELATED"/>
    <property type="match status" value="1"/>
</dbReference>
<reference evidence="9" key="1">
    <citation type="submission" date="2016-11" db="EMBL/GenBank/DDBJ databases">
        <authorList>
            <person name="Varghese N."/>
            <person name="Submissions S."/>
        </authorList>
    </citation>
    <scope>NUCLEOTIDE SEQUENCE [LARGE SCALE GENOMIC DNA]</scope>
    <source>
        <strain evidence="9">313</strain>
    </source>
</reference>
<dbReference type="InterPro" id="IPR013525">
    <property type="entry name" value="ABC2_TM"/>
</dbReference>
<feature type="domain" description="ABC-2 type transporter transmembrane" evidence="7">
    <location>
        <begin position="15"/>
        <end position="382"/>
    </location>
</feature>
<keyword evidence="4 6" id="KW-1133">Transmembrane helix</keyword>
<accession>A0A1N6G4F1</accession>
<dbReference type="PANTHER" id="PTHR30294">
    <property type="entry name" value="MEMBRANE COMPONENT OF ABC TRANSPORTER YHHJ-RELATED"/>
    <property type="match status" value="1"/>
</dbReference>
<dbReference type="Pfam" id="PF12698">
    <property type="entry name" value="ABC2_membrane_3"/>
    <property type="match status" value="1"/>
</dbReference>
<feature type="transmembrane region" description="Helical" evidence="6">
    <location>
        <begin position="16"/>
        <end position="37"/>
    </location>
</feature>
<evidence type="ECO:0000313" key="8">
    <source>
        <dbReference type="EMBL" id="SIO02419.1"/>
    </source>
</evidence>
<dbReference type="AlphaFoldDB" id="A0A1N6G4F1"/>
<feature type="transmembrane region" description="Helical" evidence="6">
    <location>
        <begin position="222"/>
        <end position="250"/>
    </location>
</feature>
<keyword evidence="9" id="KW-1185">Reference proteome</keyword>
<evidence type="ECO:0000256" key="6">
    <source>
        <dbReference type="SAM" id="Phobius"/>
    </source>
</evidence>
<evidence type="ECO:0000256" key="3">
    <source>
        <dbReference type="ARBA" id="ARBA00022692"/>
    </source>
</evidence>
<dbReference type="Proteomes" id="UP000184758">
    <property type="component" value="Unassembled WGS sequence"/>
</dbReference>
<feature type="transmembrane region" description="Helical" evidence="6">
    <location>
        <begin position="363"/>
        <end position="385"/>
    </location>
</feature>
<keyword evidence="3 6" id="KW-0812">Transmembrane</keyword>
<feature type="transmembrane region" description="Helical" evidence="6">
    <location>
        <begin position="308"/>
        <end position="327"/>
    </location>
</feature>
<dbReference type="STRING" id="28230.SAMN05878443_1019"/>
<name>A0A1N6G4F1_9LACT</name>
<evidence type="ECO:0000259" key="7">
    <source>
        <dbReference type="Pfam" id="PF12698"/>
    </source>
</evidence>
<keyword evidence="5 6" id="KW-0472">Membrane</keyword>
<evidence type="ECO:0000256" key="4">
    <source>
        <dbReference type="ARBA" id="ARBA00022989"/>
    </source>
</evidence>
<dbReference type="eggNOG" id="COG1668">
    <property type="taxonomic scope" value="Bacteria"/>
</dbReference>